<reference evidence="1" key="1">
    <citation type="submission" date="2021-04" db="EMBL/GenBank/DDBJ databases">
        <title>Microbacterium tenobrionis sp. nov. and Microbacterium allomyrinae sp. nov., isolated from larvae of Tenobrio molitor and Allomyrina dichotoma, respectively.</title>
        <authorList>
            <person name="Lee S.D."/>
        </authorList>
    </citation>
    <scope>NUCLEOTIDE SEQUENCE</scope>
    <source>
        <strain evidence="1">BWT-G7</strain>
    </source>
</reference>
<organism evidence="1 2">
    <name type="scientific">Microbacterium allomyrinae</name>
    <dbReference type="NCBI Taxonomy" id="2830666"/>
    <lineage>
        <taxon>Bacteria</taxon>
        <taxon>Bacillati</taxon>
        <taxon>Actinomycetota</taxon>
        <taxon>Actinomycetes</taxon>
        <taxon>Micrococcales</taxon>
        <taxon>Microbacteriaceae</taxon>
        <taxon>Microbacterium</taxon>
    </lineage>
</organism>
<dbReference type="RefSeq" id="WP_229384652.1">
    <property type="nucleotide sequence ID" value="NZ_JAGTTN010000003.1"/>
</dbReference>
<protein>
    <submittedName>
        <fullName evidence="1">Uncharacterized protein</fullName>
    </submittedName>
</protein>
<keyword evidence="2" id="KW-1185">Reference proteome</keyword>
<dbReference type="AlphaFoldDB" id="A0A9X1LVV5"/>
<proteinExistence type="predicted"/>
<accession>A0A9X1LVV5</accession>
<gene>
    <name evidence="1" type="ORF">KEC57_10905</name>
</gene>
<name>A0A9X1LVV5_9MICO</name>
<evidence type="ECO:0000313" key="2">
    <source>
        <dbReference type="Proteomes" id="UP001139354"/>
    </source>
</evidence>
<evidence type="ECO:0000313" key="1">
    <source>
        <dbReference type="EMBL" id="MCC2032688.1"/>
    </source>
</evidence>
<dbReference type="Proteomes" id="UP001139354">
    <property type="component" value="Unassembled WGS sequence"/>
</dbReference>
<dbReference type="EMBL" id="JAGTTN010000003">
    <property type="protein sequence ID" value="MCC2032688.1"/>
    <property type="molecule type" value="Genomic_DNA"/>
</dbReference>
<sequence>MGEVWLYWTNYVRRDGDALYVGDTLNLDAHTILSVGDQNGVVHDNSLPEGFVIPPQR</sequence>
<comment type="caution">
    <text evidence="1">The sequence shown here is derived from an EMBL/GenBank/DDBJ whole genome shotgun (WGS) entry which is preliminary data.</text>
</comment>